<keyword evidence="2" id="KW-0732">Signal</keyword>
<protein>
    <recommendedName>
        <fullName evidence="4">SURF1-like protein</fullName>
    </recommendedName>
</protein>
<evidence type="ECO:0008006" key="4">
    <source>
        <dbReference type="Google" id="ProtNLM"/>
    </source>
</evidence>
<name>A0A7S0KA49_9STRA</name>
<evidence type="ECO:0000256" key="1">
    <source>
        <dbReference type="SAM" id="Phobius"/>
    </source>
</evidence>
<feature type="chain" id="PRO_5030791956" description="SURF1-like protein" evidence="2">
    <location>
        <begin position="26"/>
        <end position="331"/>
    </location>
</feature>
<reference evidence="3" key="1">
    <citation type="submission" date="2021-01" db="EMBL/GenBank/DDBJ databases">
        <authorList>
            <person name="Corre E."/>
            <person name="Pelletier E."/>
            <person name="Niang G."/>
            <person name="Scheremetjew M."/>
            <person name="Finn R."/>
            <person name="Kale V."/>
            <person name="Holt S."/>
            <person name="Cochrane G."/>
            <person name="Meng A."/>
            <person name="Brown T."/>
            <person name="Cohen L."/>
        </authorList>
    </citation>
    <scope>NUCLEOTIDE SEQUENCE</scope>
    <source>
        <strain evidence="3">B651</strain>
    </source>
</reference>
<evidence type="ECO:0000256" key="2">
    <source>
        <dbReference type="SAM" id="SignalP"/>
    </source>
</evidence>
<proteinExistence type="predicted"/>
<keyword evidence="1" id="KW-0812">Transmembrane</keyword>
<dbReference type="AlphaFoldDB" id="A0A7S0KA49"/>
<keyword evidence="1" id="KW-1133">Transmembrane helix</keyword>
<sequence length="331" mass="35510">MMILGNISILSAASSLLLMTMDVQSFVVVTSKSKHQKRSSSMPKSNQLRSITGVPDIATSTSLSFNFDQMGELTKSIAIVAFLGGGLIPPAIAANKLMLGTILGQRAGGDDDSVAKVSTSASSVSPDIPNSKLLFAREPVKLADVVAIVGRIRDVQSVADWKNLPSAKRDNLIDPENPPMWLPRGMFKDNIRNAKFVGWPVDPSTGEVVGGIELKSEFEREVSKKSYPIPDVALDAVFDTWAWGSGIATPDKVDVQLQAWRSNNGFDLNKFASAAVAGRSVTGAAILTFITIQVMVYGCLFVAPFLRVFFDIDIGFGKLGECPSGMCTTIF</sequence>
<feature type="signal peptide" evidence="2">
    <location>
        <begin position="1"/>
        <end position="25"/>
    </location>
</feature>
<feature type="transmembrane region" description="Helical" evidence="1">
    <location>
        <begin position="286"/>
        <end position="310"/>
    </location>
</feature>
<keyword evidence="1" id="KW-0472">Membrane</keyword>
<dbReference type="EMBL" id="HBEU01001505">
    <property type="protein sequence ID" value="CAD8574867.1"/>
    <property type="molecule type" value="Transcribed_RNA"/>
</dbReference>
<accession>A0A7S0KA49</accession>
<evidence type="ECO:0000313" key="3">
    <source>
        <dbReference type="EMBL" id="CAD8574867.1"/>
    </source>
</evidence>
<organism evidence="3">
    <name type="scientific">Leptocylindrus aporus</name>
    <dbReference type="NCBI Taxonomy" id="1398097"/>
    <lineage>
        <taxon>Eukaryota</taxon>
        <taxon>Sar</taxon>
        <taxon>Stramenopiles</taxon>
        <taxon>Ochrophyta</taxon>
        <taxon>Bacillariophyta</taxon>
        <taxon>Coscinodiscophyceae</taxon>
        <taxon>Chaetocerotophycidae</taxon>
        <taxon>Leptocylindrales</taxon>
        <taxon>Leptocylindraceae</taxon>
        <taxon>Leptocylindrus</taxon>
    </lineage>
</organism>
<gene>
    <name evidence="3" type="ORF">LDAN0322_LOCUS1012</name>
</gene>